<feature type="compositionally biased region" description="Low complexity" evidence="2">
    <location>
        <begin position="63"/>
        <end position="72"/>
    </location>
</feature>
<proteinExistence type="predicted"/>
<dbReference type="Gene3D" id="3.40.20.10">
    <property type="entry name" value="Severin"/>
    <property type="match status" value="6"/>
</dbReference>
<evidence type="ECO:0000256" key="2">
    <source>
        <dbReference type="SAM" id="MobiDB-lite"/>
    </source>
</evidence>
<dbReference type="GeneID" id="14912777"/>
<dbReference type="GO" id="GO:0015629">
    <property type="term" value="C:actin cytoskeleton"/>
    <property type="evidence" value="ECO:0007669"/>
    <property type="project" value="TreeGrafter"/>
</dbReference>
<dbReference type="PANTHER" id="PTHR11977">
    <property type="entry name" value="VILLIN"/>
    <property type="match status" value="1"/>
</dbReference>
<feature type="compositionally biased region" description="Low complexity" evidence="2">
    <location>
        <begin position="1085"/>
        <end position="1103"/>
    </location>
</feature>
<dbReference type="OrthoDB" id="6375767at2759"/>
<name>L8GHT0_ACACF</name>
<accession>L8GHT0</accession>
<sequence length="1141" mass="125519">MSSSTREKSSTSKAARDESSKSTSKSEKKTKSSDSDEKKSRRLSAKRTSDKDSKAEKSERHAASSSSSSKSSGGDDKKKNRRSTDPAAEKDSGGEGKESKGDKKSGLMRRKSLLSSSKGTKDVDKKDKRDAKDREKAEKSDKKAREKEDKKTKKDTGGGTLRKSASPAGATSASAAFSASATGGSPSTSPVAAKSGEKRTGSGISKATPKSLGKATPASSKMGGDFLQRLEGIERTKTAVDFTKSHATSQVKKGAKAVEEAEWDDETQDKVPTAIRLATIELGRDELSAFANAGEKIGLEIWRIEKMLPVRVPKKKYGKFYAGDSYLCLNTSYKDGRSRTLQWELHYWIGRKAPKDSASSAAIRSIQLNEKIGGQAVHYREVQGHESEKFQQLFNYKIKYLRGGTESALNHVTEEAYETRLLHLLGKKGVVRQVDATCGSLNEGDVFVLDAGKNIFVWVGKEAGLVKQSKGLEIANMINSENKGMGMVSLLLGAERENSPLFWEVMGGKGEIAPAEEAMTDKEVAEEMAESVFLYKVMEVDGDMQAIPITETPFVRDMLESTFTYILDCETEIFIWVGKKSDWESKASGIMLADDFLTMFERPSWTPMTRMLEGTETVLFKSKFANWVDIHPTRDFREIEFRKQQANIAATPAVQPKIDVDLMHARPEKDEFSPDKEFPGIDEDSGLVEIWVIDDKSHAAAVGEDNFGEFYNGRSYIVLYSFTIKESIRSVAYFLGGSRAAPSDYIAYQTGLYEQLEEKMESEGGKAPIQIRHQLFAESDYFRTLFEGLMIVHCGADPDAPRPEKSLYGIWGTSPQDVRAVQVEHIGAAQLSSAGVFVLFTATHAFKWLGAGATDESKAMADHLVQHMGEDKEVVVLEEGSETDEFWLELGGKAEYANFAGRPYGWPRVFQVSEATGVVAVHEVLSYSQSDLDELDVFLLDAYNEVFIWTGRDSSEKERRMAREIAQEYIDRAKSVDGREAADLPLTVVLSGEEPVTFRACFHEWRLHDSSRDLVQVIEKRIQTKIQGIEEEAAKPTELMSDFFNKLNKKYNIDPTQEHLADEPAAAPAPVQVSASSEQRRVDEVATAEATAAAPAVAGDAEPSQPEHDEASEAASADVEECGEKAAAADDDGHATETVDA</sequence>
<dbReference type="GO" id="GO:0051016">
    <property type="term" value="P:barbed-end actin filament capping"/>
    <property type="evidence" value="ECO:0007669"/>
    <property type="project" value="TreeGrafter"/>
</dbReference>
<dbReference type="Proteomes" id="UP000011083">
    <property type="component" value="Unassembled WGS sequence"/>
</dbReference>
<feature type="domain" description="Gelsolin-like" evidence="3">
    <location>
        <begin position="310"/>
        <end position="390"/>
    </location>
</feature>
<gene>
    <name evidence="4" type="ORF">ACA1_373850</name>
</gene>
<reference evidence="4 5" key="1">
    <citation type="journal article" date="2013" name="Genome Biol.">
        <title>Genome of Acanthamoeba castellanii highlights extensive lateral gene transfer and early evolution of tyrosine kinase signaling.</title>
        <authorList>
            <person name="Clarke M."/>
            <person name="Lohan A.J."/>
            <person name="Liu B."/>
            <person name="Lagkouvardos I."/>
            <person name="Roy S."/>
            <person name="Zafar N."/>
            <person name="Bertelli C."/>
            <person name="Schilde C."/>
            <person name="Kianianmomeni A."/>
            <person name="Burglin T.R."/>
            <person name="Frech C."/>
            <person name="Turcotte B."/>
            <person name="Kopec K.O."/>
            <person name="Synnott J.M."/>
            <person name="Choo C."/>
            <person name="Paponov I."/>
            <person name="Finkler A."/>
            <person name="Soon Heng Tan C."/>
            <person name="Hutchins A.P."/>
            <person name="Weinmeier T."/>
            <person name="Rattei T."/>
            <person name="Chu J.S."/>
            <person name="Gimenez G."/>
            <person name="Irimia M."/>
            <person name="Rigden D.J."/>
            <person name="Fitzpatrick D.A."/>
            <person name="Lorenzo-Morales J."/>
            <person name="Bateman A."/>
            <person name="Chiu C.H."/>
            <person name="Tang P."/>
            <person name="Hegemann P."/>
            <person name="Fromm H."/>
            <person name="Raoult D."/>
            <person name="Greub G."/>
            <person name="Miranda-Saavedra D."/>
            <person name="Chen N."/>
            <person name="Nash P."/>
            <person name="Ginger M.L."/>
            <person name="Horn M."/>
            <person name="Schaap P."/>
            <person name="Caler L."/>
            <person name="Loftus B."/>
        </authorList>
    </citation>
    <scope>NUCLEOTIDE SEQUENCE [LARGE SCALE GENOMIC DNA]</scope>
    <source>
        <strain evidence="4 5">Neff</strain>
    </source>
</reference>
<feature type="compositionally biased region" description="Basic and acidic residues" evidence="2">
    <location>
        <begin position="1122"/>
        <end position="1141"/>
    </location>
</feature>
<dbReference type="RefSeq" id="XP_004334331.1">
    <property type="nucleotide sequence ID" value="XM_004334283.1"/>
</dbReference>
<dbReference type="KEGG" id="acan:ACA1_373850"/>
<dbReference type="SMART" id="SM00262">
    <property type="entry name" value="GEL"/>
    <property type="match status" value="5"/>
</dbReference>
<dbReference type="SUPFAM" id="SSF55753">
    <property type="entry name" value="Actin depolymerizing proteins"/>
    <property type="match status" value="6"/>
</dbReference>
<dbReference type="CDD" id="cd11292">
    <property type="entry name" value="gelsolin_S3_like"/>
    <property type="match status" value="1"/>
</dbReference>
<dbReference type="AlphaFoldDB" id="L8GHT0"/>
<organism evidence="4 5">
    <name type="scientific">Acanthamoeba castellanii (strain ATCC 30010 / Neff)</name>
    <dbReference type="NCBI Taxonomy" id="1257118"/>
    <lineage>
        <taxon>Eukaryota</taxon>
        <taxon>Amoebozoa</taxon>
        <taxon>Discosea</taxon>
        <taxon>Longamoebia</taxon>
        <taxon>Centramoebida</taxon>
        <taxon>Acanthamoebidae</taxon>
        <taxon>Acanthamoeba</taxon>
    </lineage>
</organism>
<dbReference type="InterPro" id="IPR007122">
    <property type="entry name" value="Villin/Gelsolin"/>
</dbReference>
<dbReference type="Pfam" id="PF00626">
    <property type="entry name" value="Gelsolin"/>
    <property type="match status" value="4"/>
</dbReference>
<keyword evidence="1" id="KW-0677">Repeat</keyword>
<dbReference type="GO" id="GO:0005546">
    <property type="term" value="F:phosphatidylinositol-4,5-bisphosphate binding"/>
    <property type="evidence" value="ECO:0007669"/>
    <property type="project" value="TreeGrafter"/>
</dbReference>
<feature type="compositionally biased region" description="Basic and acidic residues" evidence="2">
    <location>
        <begin position="1"/>
        <end position="39"/>
    </location>
</feature>
<dbReference type="STRING" id="1257118.L8GHT0"/>
<dbReference type="GO" id="GO:0008154">
    <property type="term" value="P:actin polymerization or depolymerization"/>
    <property type="evidence" value="ECO:0007669"/>
    <property type="project" value="TreeGrafter"/>
</dbReference>
<feature type="domain" description="Gelsolin-like" evidence="3">
    <location>
        <begin position="924"/>
        <end position="976"/>
    </location>
</feature>
<feature type="compositionally biased region" description="Low complexity" evidence="2">
    <location>
        <begin position="161"/>
        <end position="190"/>
    </location>
</feature>
<feature type="compositionally biased region" description="Basic and acidic residues" evidence="2">
    <location>
        <begin position="119"/>
        <end position="156"/>
    </location>
</feature>
<dbReference type="EMBL" id="KB008119">
    <property type="protein sequence ID" value="ELR12318.1"/>
    <property type="molecule type" value="Genomic_DNA"/>
</dbReference>
<feature type="domain" description="Gelsolin-like" evidence="3">
    <location>
        <begin position="554"/>
        <end position="617"/>
    </location>
</feature>
<dbReference type="InterPro" id="IPR007123">
    <property type="entry name" value="Gelsolin-like_dom"/>
</dbReference>
<dbReference type="InterPro" id="IPR029006">
    <property type="entry name" value="ADF-H/Gelsolin-like_dom_sf"/>
</dbReference>
<dbReference type="GO" id="GO:0051014">
    <property type="term" value="P:actin filament severing"/>
    <property type="evidence" value="ECO:0007669"/>
    <property type="project" value="TreeGrafter"/>
</dbReference>
<dbReference type="GO" id="GO:0005737">
    <property type="term" value="C:cytoplasm"/>
    <property type="evidence" value="ECO:0007669"/>
    <property type="project" value="TreeGrafter"/>
</dbReference>
<feature type="domain" description="Gelsolin-like" evidence="3">
    <location>
        <begin position="431"/>
        <end position="479"/>
    </location>
</feature>
<feature type="compositionally biased region" description="Low complexity" evidence="2">
    <location>
        <begin position="1064"/>
        <end position="1077"/>
    </location>
</feature>
<dbReference type="VEuPathDB" id="AmoebaDB:ACA1_373850"/>
<evidence type="ECO:0000259" key="3">
    <source>
        <dbReference type="Pfam" id="PF00626"/>
    </source>
</evidence>
<dbReference type="PANTHER" id="PTHR11977:SF51">
    <property type="entry name" value="PROTEIN FLIGHTLESS-1 HOMOLOG"/>
    <property type="match status" value="1"/>
</dbReference>
<evidence type="ECO:0000313" key="5">
    <source>
        <dbReference type="Proteomes" id="UP000011083"/>
    </source>
</evidence>
<feature type="compositionally biased region" description="Basic and acidic residues" evidence="2">
    <location>
        <begin position="73"/>
        <end position="105"/>
    </location>
</feature>
<dbReference type="OMA" id="EPASFWV"/>
<dbReference type="GO" id="GO:0051015">
    <property type="term" value="F:actin filament binding"/>
    <property type="evidence" value="ECO:0007669"/>
    <property type="project" value="InterPro"/>
</dbReference>
<feature type="compositionally biased region" description="Basic and acidic residues" evidence="2">
    <location>
        <begin position="47"/>
        <end position="62"/>
    </location>
</feature>
<evidence type="ECO:0000313" key="4">
    <source>
        <dbReference type="EMBL" id="ELR12318.1"/>
    </source>
</evidence>
<keyword evidence="5" id="KW-1185">Reference proteome</keyword>
<feature type="region of interest" description="Disordered" evidence="2">
    <location>
        <begin position="1"/>
        <end position="224"/>
    </location>
</feature>
<protein>
    <submittedName>
        <fullName evidence="4">Gelsolin repeatcontaining protein</fullName>
    </submittedName>
</protein>
<feature type="region of interest" description="Disordered" evidence="2">
    <location>
        <begin position="1062"/>
        <end position="1141"/>
    </location>
</feature>
<dbReference type="PRINTS" id="PR00597">
    <property type="entry name" value="GELSOLIN"/>
</dbReference>
<evidence type="ECO:0000256" key="1">
    <source>
        <dbReference type="ARBA" id="ARBA00022737"/>
    </source>
</evidence>
<dbReference type="CDD" id="cd11290">
    <property type="entry name" value="gelsolin_S1_like"/>
    <property type="match status" value="1"/>
</dbReference>